<feature type="signal peptide" evidence="1">
    <location>
        <begin position="1"/>
        <end position="18"/>
    </location>
</feature>
<dbReference type="PROSITE" id="PS50234">
    <property type="entry name" value="VWFA"/>
    <property type="match status" value="1"/>
</dbReference>
<keyword evidence="4" id="KW-1185">Reference proteome</keyword>
<reference evidence="3 4" key="1">
    <citation type="submission" date="2015-02" db="EMBL/GenBank/DDBJ databases">
        <title>Genome Sequence of Jannaschia aquimarina DSM28248, a member of the Roseobacter clade.</title>
        <authorList>
            <person name="Voget S."/>
            <person name="Daniel R."/>
        </authorList>
    </citation>
    <scope>NUCLEOTIDE SEQUENCE [LARGE SCALE GENOMIC DNA]</scope>
    <source>
        <strain evidence="3 4">GSW-M26</strain>
    </source>
</reference>
<dbReference type="Pfam" id="PF13519">
    <property type="entry name" value="VWA_2"/>
    <property type="match status" value="1"/>
</dbReference>
<evidence type="ECO:0000259" key="2">
    <source>
        <dbReference type="PROSITE" id="PS50234"/>
    </source>
</evidence>
<protein>
    <submittedName>
        <fullName evidence="3">von Willebrand factor type A domain protein</fullName>
    </submittedName>
</protein>
<dbReference type="InterPro" id="IPR002035">
    <property type="entry name" value="VWF_A"/>
</dbReference>
<dbReference type="PATRIC" id="fig|935700.4.peg.4083"/>
<evidence type="ECO:0000313" key="3">
    <source>
        <dbReference type="EMBL" id="KIT14371.1"/>
    </source>
</evidence>
<feature type="chain" id="PRO_5002240801" evidence="1">
    <location>
        <begin position="19"/>
        <end position="226"/>
    </location>
</feature>
<feature type="domain" description="VWFA" evidence="2">
    <location>
        <begin position="24"/>
        <end position="220"/>
    </location>
</feature>
<dbReference type="RefSeq" id="WP_236687907.1">
    <property type="nucleotide sequence ID" value="NZ_FZPF01000003.1"/>
</dbReference>
<keyword evidence="1" id="KW-0732">Signal</keyword>
<dbReference type="Gene3D" id="3.40.50.410">
    <property type="entry name" value="von Willebrand factor, type A domain"/>
    <property type="match status" value="1"/>
</dbReference>
<dbReference type="EMBL" id="JYFE01000080">
    <property type="protein sequence ID" value="KIT14371.1"/>
    <property type="molecule type" value="Genomic_DNA"/>
</dbReference>
<organism evidence="3 4">
    <name type="scientific">Jannaschia aquimarina</name>
    <dbReference type="NCBI Taxonomy" id="935700"/>
    <lineage>
        <taxon>Bacteria</taxon>
        <taxon>Pseudomonadati</taxon>
        <taxon>Pseudomonadota</taxon>
        <taxon>Alphaproteobacteria</taxon>
        <taxon>Rhodobacterales</taxon>
        <taxon>Roseobacteraceae</taxon>
        <taxon>Jannaschia</taxon>
    </lineage>
</organism>
<gene>
    <name evidence="3" type="ORF">jaqu_39610</name>
</gene>
<evidence type="ECO:0000256" key="1">
    <source>
        <dbReference type="SAM" id="SignalP"/>
    </source>
</evidence>
<proteinExistence type="predicted"/>
<comment type="caution">
    <text evidence="3">The sequence shown here is derived from an EMBL/GenBank/DDBJ whole genome shotgun (WGS) entry which is preliminary data.</text>
</comment>
<dbReference type="SUPFAM" id="SSF53300">
    <property type="entry name" value="vWA-like"/>
    <property type="match status" value="1"/>
</dbReference>
<evidence type="ECO:0000313" key="4">
    <source>
        <dbReference type="Proteomes" id="UP000032232"/>
    </source>
</evidence>
<accession>A0A0D1EBY0</accession>
<dbReference type="SMART" id="SM00327">
    <property type="entry name" value="VWA"/>
    <property type="match status" value="1"/>
</dbReference>
<name>A0A0D1EBY0_9RHOB</name>
<dbReference type="AlphaFoldDB" id="A0A0D1EBY0"/>
<dbReference type="STRING" id="935700.jaqu_39610"/>
<sequence length="226" mass="23803">MWLRAFLTATLTSSVALAADCTEDAMIVFDGSGSMSEVGFNQLDEPRIFEARRAVARAIPEIALHRRIGLVVYGPGGGDSCTGIDLRFAPRADAAQAIISAIDTLEPDGATALADAVKIAAETLDYKAKAGAVVLVTDGKETCFGAPCQLAAELAATGRDLTVHVIGFKVRGDFFAWQSQGESDYSDADTPARCLADRTGGKYVTAETVDELTAAFRETLGCALLF</sequence>
<dbReference type="Proteomes" id="UP000032232">
    <property type="component" value="Unassembled WGS sequence"/>
</dbReference>
<dbReference type="InterPro" id="IPR036465">
    <property type="entry name" value="vWFA_dom_sf"/>
</dbReference>